<gene>
    <name evidence="1" type="ORF">OWV82_018929</name>
</gene>
<evidence type="ECO:0000313" key="1">
    <source>
        <dbReference type="EMBL" id="KAJ4709090.1"/>
    </source>
</evidence>
<name>A0ACC1XCQ2_MELAZ</name>
<accession>A0ACC1XCQ2</accession>
<dbReference type="EMBL" id="CM051403">
    <property type="protein sequence ID" value="KAJ4709090.1"/>
    <property type="molecule type" value="Genomic_DNA"/>
</dbReference>
<organism evidence="1 2">
    <name type="scientific">Melia azedarach</name>
    <name type="common">Chinaberry tree</name>
    <dbReference type="NCBI Taxonomy" id="155640"/>
    <lineage>
        <taxon>Eukaryota</taxon>
        <taxon>Viridiplantae</taxon>
        <taxon>Streptophyta</taxon>
        <taxon>Embryophyta</taxon>
        <taxon>Tracheophyta</taxon>
        <taxon>Spermatophyta</taxon>
        <taxon>Magnoliopsida</taxon>
        <taxon>eudicotyledons</taxon>
        <taxon>Gunneridae</taxon>
        <taxon>Pentapetalae</taxon>
        <taxon>rosids</taxon>
        <taxon>malvids</taxon>
        <taxon>Sapindales</taxon>
        <taxon>Meliaceae</taxon>
        <taxon>Melia</taxon>
    </lineage>
</organism>
<evidence type="ECO:0000313" key="2">
    <source>
        <dbReference type="Proteomes" id="UP001164539"/>
    </source>
</evidence>
<sequence length="279" mass="31040">MGKRKRSADHTVNQNDPPSSSGTFLYSLFFIFLKFLFRTFTYCFCLVLEKMWKVRRRGEDNIPRSSGTEVLSKEKSTHLVDSSELKPFSPGVDVSDNSVKLLNAHSSLPHHHYNVGRSVFLKRSRHHYSHQYSRRNSGNHGNASSSHGKGPPSRDERPSFKLAGQCNPEPGSHAETREKPSGRPDRLRFSSLIMDAASADGVKMICGICQKLLRRKPYFLGMGNSLASGEYSVIAVLVCGHVYHADCLEQRTPLEDTCDPPCPLCSGVVLQVESSGAQE</sequence>
<comment type="caution">
    <text evidence="1">The sequence shown here is derived from an EMBL/GenBank/DDBJ whole genome shotgun (WGS) entry which is preliminary data.</text>
</comment>
<dbReference type="Proteomes" id="UP001164539">
    <property type="component" value="Chromosome 10"/>
</dbReference>
<proteinExistence type="predicted"/>
<keyword evidence="2" id="KW-1185">Reference proteome</keyword>
<reference evidence="1 2" key="1">
    <citation type="journal article" date="2023" name="Science">
        <title>Complex scaffold remodeling in plant triterpene biosynthesis.</title>
        <authorList>
            <person name="De La Pena R."/>
            <person name="Hodgson H."/>
            <person name="Liu J.C."/>
            <person name="Stephenson M.J."/>
            <person name="Martin A.C."/>
            <person name="Owen C."/>
            <person name="Harkess A."/>
            <person name="Leebens-Mack J."/>
            <person name="Jimenez L.E."/>
            <person name="Osbourn A."/>
            <person name="Sattely E.S."/>
        </authorList>
    </citation>
    <scope>NUCLEOTIDE SEQUENCE [LARGE SCALE GENOMIC DNA]</scope>
    <source>
        <strain evidence="2">cv. JPN11</strain>
        <tissue evidence="1">Leaf</tissue>
    </source>
</reference>
<protein>
    <submittedName>
        <fullName evidence="1">Zinc finger, RING-type</fullName>
    </submittedName>
</protein>